<dbReference type="SUPFAM" id="SSF56349">
    <property type="entry name" value="DNA breaking-rejoining enzymes"/>
    <property type="match status" value="1"/>
</dbReference>
<evidence type="ECO:0000256" key="3">
    <source>
        <dbReference type="ARBA" id="ARBA00023172"/>
    </source>
</evidence>
<proteinExistence type="inferred from homology"/>
<dbReference type="InterPro" id="IPR002104">
    <property type="entry name" value="Integrase_catalytic"/>
</dbReference>
<dbReference type="InterPro" id="IPR010998">
    <property type="entry name" value="Integrase_recombinase_N"/>
</dbReference>
<dbReference type="InterPro" id="IPR050090">
    <property type="entry name" value="Tyrosine_recombinase_XerCD"/>
</dbReference>
<organism evidence="5 6">
    <name type="scientific">Lactiplantibacillus plajomi</name>
    <dbReference type="NCBI Taxonomy" id="1457217"/>
    <lineage>
        <taxon>Bacteria</taxon>
        <taxon>Bacillati</taxon>
        <taxon>Bacillota</taxon>
        <taxon>Bacilli</taxon>
        <taxon>Lactobacillales</taxon>
        <taxon>Lactobacillaceae</taxon>
        <taxon>Lactiplantibacillus</taxon>
    </lineage>
</organism>
<keyword evidence="2" id="KW-0238">DNA-binding</keyword>
<dbReference type="PROSITE" id="PS51898">
    <property type="entry name" value="TYR_RECOMBINASE"/>
    <property type="match status" value="1"/>
</dbReference>
<dbReference type="InterPro" id="IPR013762">
    <property type="entry name" value="Integrase-like_cat_sf"/>
</dbReference>
<evidence type="ECO:0000256" key="1">
    <source>
        <dbReference type="ARBA" id="ARBA00008857"/>
    </source>
</evidence>
<dbReference type="Pfam" id="PF00589">
    <property type="entry name" value="Phage_integrase"/>
    <property type="match status" value="1"/>
</dbReference>
<reference evidence="5 6" key="1">
    <citation type="submission" date="2024-09" db="EMBL/GenBank/DDBJ databases">
        <authorList>
            <person name="Sun Q."/>
            <person name="Mori K."/>
        </authorList>
    </citation>
    <scope>NUCLEOTIDE SEQUENCE [LARGE SCALE GENOMIC DNA]</scope>
    <source>
        <strain evidence="5 6">TBRC 4575</strain>
    </source>
</reference>
<keyword evidence="6" id="KW-1185">Reference proteome</keyword>
<evidence type="ECO:0000313" key="5">
    <source>
        <dbReference type="EMBL" id="MFC0424419.1"/>
    </source>
</evidence>
<dbReference type="RefSeq" id="WP_137645013.1">
    <property type="nucleotide sequence ID" value="NZ_BAABRM010000010.1"/>
</dbReference>
<name>A0ABV6K4N0_9LACO</name>
<dbReference type="Gene3D" id="1.10.443.10">
    <property type="entry name" value="Intergrase catalytic core"/>
    <property type="match status" value="1"/>
</dbReference>
<gene>
    <name evidence="5" type="ORF">ACFFGS_09840</name>
</gene>
<dbReference type="EMBL" id="JBHLUK010000071">
    <property type="protein sequence ID" value="MFC0424419.1"/>
    <property type="molecule type" value="Genomic_DNA"/>
</dbReference>
<accession>A0ABV6K4N0</accession>
<evidence type="ECO:0000259" key="4">
    <source>
        <dbReference type="PROSITE" id="PS51898"/>
    </source>
</evidence>
<dbReference type="CDD" id="cd01189">
    <property type="entry name" value="INT_ICEBs1_C_like"/>
    <property type="match status" value="1"/>
</dbReference>
<dbReference type="Proteomes" id="UP001589855">
    <property type="component" value="Unassembled WGS sequence"/>
</dbReference>
<evidence type="ECO:0000313" key="6">
    <source>
        <dbReference type="Proteomes" id="UP001589855"/>
    </source>
</evidence>
<dbReference type="PANTHER" id="PTHR30349:SF64">
    <property type="entry name" value="PROPHAGE INTEGRASE INTD-RELATED"/>
    <property type="match status" value="1"/>
</dbReference>
<evidence type="ECO:0000256" key="2">
    <source>
        <dbReference type="ARBA" id="ARBA00023125"/>
    </source>
</evidence>
<keyword evidence="3" id="KW-0233">DNA recombination</keyword>
<dbReference type="Gene3D" id="1.10.150.130">
    <property type="match status" value="1"/>
</dbReference>
<comment type="caution">
    <text evidence="5">The sequence shown here is derived from an EMBL/GenBank/DDBJ whole genome shotgun (WGS) entry which is preliminary data.</text>
</comment>
<sequence length="416" mass="47236">MAVTETKYGTYLVEVPYPKAVQPILGKRRFRKTVPTEAEGYRLQSEISNKIQKVLETGTDLALSRRGAISFKAFYQQEWLPIYEDGGSGRTTQIPSKATLRGTKDIFRLHLLPLFGRYSLNELNNNTDLVLNELAFLSKTYANIKTVKSYVNQLFDVAEGRRFIEHNRVSSVLRMVGDPKKQQLRKERVAEGQALTKAQTVQWLDAAKADFQDGKLIEKDYVLIVLTLYMGLRKSEVYAAQWQQVSLTNREIEVNQSFTNRGTELGPTKGRKVTIFKVPDVLVDLLATWKEHQANELATIGVTKPAGDQFVFTYTDNRGHVNHALHPDYLNYRLNSIAKRHPELPHLWPHKLRHTFATVAHQEGVAKQAVSDHLTHSNLETTDVYLNAPERVGLEAWEGFAAGLAEGRQQLEQKLP</sequence>
<protein>
    <submittedName>
        <fullName evidence="5">Tyrosine-type recombinase/integrase</fullName>
    </submittedName>
</protein>
<dbReference type="PANTHER" id="PTHR30349">
    <property type="entry name" value="PHAGE INTEGRASE-RELATED"/>
    <property type="match status" value="1"/>
</dbReference>
<dbReference type="InterPro" id="IPR011010">
    <property type="entry name" value="DNA_brk_join_enz"/>
</dbReference>
<comment type="similarity">
    <text evidence="1">Belongs to the 'phage' integrase family.</text>
</comment>
<feature type="domain" description="Tyr recombinase" evidence="4">
    <location>
        <begin position="190"/>
        <end position="398"/>
    </location>
</feature>